<evidence type="ECO:0000313" key="9">
    <source>
        <dbReference type="Proteomes" id="UP000324832"/>
    </source>
</evidence>
<dbReference type="GO" id="GO:0004438">
    <property type="term" value="F:phosphatidylinositol-3-phosphate phosphatase activity"/>
    <property type="evidence" value="ECO:0007669"/>
    <property type="project" value="UniProtKB-EC"/>
</dbReference>
<sequence>MRYDRLSVLMDRVAHEQTEFGYFLSRGGTVLLRQTGVFRTNCVDCLDRTNVVQSMLARRHLTALLRLLVITNDDQIPHFDVLFNSTMRT</sequence>
<dbReference type="InterPro" id="IPR002013">
    <property type="entry name" value="SAC_dom"/>
</dbReference>
<evidence type="ECO:0000313" key="8">
    <source>
        <dbReference type="EMBL" id="VVC91345.1"/>
    </source>
</evidence>
<dbReference type="PROSITE" id="PS50275">
    <property type="entry name" value="SAC"/>
    <property type="match status" value="1"/>
</dbReference>
<dbReference type="AlphaFoldDB" id="A0A5E4PZ87"/>
<proteinExistence type="predicted"/>
<dbReference type="PANTHER" id="PTHR45662:SF2">
    <property type="entry name" value="PHOSPHATIDYLINOSITOL-3-PHOSPHATASE SAC1"/>
    <property type="match status" value="1"/>
</dbReference>
<evidence type="ECO:0000256" key="4">
    <source>
        <dbReference type="ARBA" id="ARBA00040795"/>
    </source>
</evidence>
<evidence type="ECO:0000256" key="5">
    <source>
        <dbReference type="ARBA" id="ARBA00041396"/>
    </source>
</evidence>
<evidence type="ECO:0000256" key="2">
    <source>
        <dbReference type="ARBA" id="ARBA00036631"/>
    </source>
</evidence>
<comment type="catalytic activity">
    <reaction evidence="2">
        <text>a 1,2-diacyl-sn-glycero-3-phospho-(1D-myo-inositol-3-phosphate) + H2O = a 1,2-diacyl-sn-glycero-3-phospho-(1D-myo-inositol) + phosphate</text>
        <dbReference type="Rhea" id="RHEA:12316"/>
        <dbReference type="ChEBI" id="CHEBI:15377"/>
        <dbReference type="ChEBI" id="CHEBI:43474"/>
        <dbReference type="ChEBI" id="CHEBI:57880"/>
        <dbReference type="ChEBI" id="CHEBI:58088"/>
        <dbReference type="EC" id="3.1.3.64"/>
    </reaction>
    <physiologicalReaction direction="left-to-right" evidence="2">
        <dbReference type="Rhea" id="RHEA:12317"/>
    </physiologicalReaction>
</comment>
<gene>
    <name evidence="8" type="ORF">LSINAPIS_LOCUS4042</name>
</gene>
<evidence type="ECO:0000256" key="3">
    <source>
        <dbReference type="ARBA" id="ARBA00036807"/>
    </source>
</evidence>
<accession>A0A5E4PZ87</accession>
<dbReference type="PANTHER" id="PTHR45662">
    <property type="entry name" value="PHOSPHATIDYLINOSITIDE PHOSPHATASE SAC1"/>
    <property type="match status" value="1"/>
</dbReference>
<organism evidence="8 9">
    <name type="scientific">Leptidea sinapis</name>
    <dbReference type="NCBI Taxonomy" id="189913"/>
    <lineage>
        <taxon>Eukaryota</taxon>
        <taxon>Metazoa</taxon>
        <taxon>Ecdysozoa</taxon>
        <taxon>Arthropoda</taxon>
        <taxon>Hexapoda</taxon>
        <taxon>Insecta</taxon>
        <taxon>Pterygota</taxon>
        <taxon>Neoptera</taxon>
        <taxon>Endopterygota</taxon>
        <taxon>Lepidoptera</taxon>
        <taxon>Glossata</taxon>
        <taxon>Ditrysia</taxon>
        <taxon>Papilionoidea</taxon>
        <taxon>Pieridae</taxon>
        <taxon>Dismorphiinae</taxon>
        <taxon>Leptidea</taxon>
    </lineage>
</organism>
<protein>
    <recommendedName>
        <fullName evidence="4">Phosphatidylinositol-3-phosphatase SAC1</fullName>
        <ecNumber evidence="1">3.1.3.64</ecNumber>
    </recommendedName>
    <alternativeName>
        <fullName evidence="6">Phosphatidylinositol-4-phosphate phosphatase</fullName>
    </alternativeName>
    <alternativeName>
        <fullName evidence="5">Suppressor of actin mutations 1-like protein</fullName>
    </alternativeName>
</protein>
<name>A0A5E4PZ87_9NEOP</name>
<dbReference type="GO" id="GO:0005783">
    <property type="term" value="C:endoplasmic reticulum"/>
    <property type="evidence" value="ECO:0007669"/>
    <property type="project" value="TreeGrafter"/>
</dbReference>
<dbReference type="Proteomes" id="UP000324832">
    <property type="component" value="Unassembled WGS sequence"/>
</dbReference>
<comment type="catalytic activity">
    <reaction evidence="3">
        <text>a 1,2-diacyl-sn-glycero-3-phospho-(1D-myo-inositol 4-phosphate) + H2O = a 1,2-diacyl-sn-glycero-3-phospho-(1D-myo-inositol) + phosphate</text>
        <dbReference type="Rhea" id="RHEA:55652"/>
        <dbReference type="ChEBI" id="CHEBI:15377"/>
        <dbReference type="ChEBI" id="CHEBI:43474"/>
        <dbReference type="ChEBI" id="CHEBI:57880"/>
        <dbReference type="ChEBI" id="CHEBI:58178"/>
    </reaction>
    <physiologicalReaction direction="left-to-right" evidence="3">
        <dbReference type="Rhea" id="RHEA:55653"/>
    </physiologicalReaction>
</comment>
<keyword evidence="9" id="KW-1185">Reference proteome</keyword>
<reference evidence="8 9" key="1">
    <citation type="submission" date="2017-07" db="EMBL/GenBank/DDBJ databases">
        <authorList>
            <person name="Talla V."/>
            <person name="Backstrom N."/>
        </authorList>
    </citation>
    <scope>NUCLEOTIDE SEQUENCE [LARGE SCALE GENOMIC DNA]</scope>
</reference>
<feature type="domain" description="SAC" evidence="7">
    <location>
        <begin position="1"/>
        <end position="70"/>
    </location>
</feature>
<evidence type="ECO:0000256" key="6">
    <source>
        <dbReference type="ARBA" id="ARBA00041911"/>
    </source>
</evidence>
<dbReference type="EC" id="3.1.3.64" evidence="1"/>
<dbReference type="GO" id="GO:0046856">
    <property type="term" value="P:phosphatidylinositol dephosphorylation"/>
    <property type="evidence" value="ECO:0007669"/>
    <property type="project" value="TreeGrafter"/>
</dbReference>
<dbReference type="GO" id="GO:0043812">
    <property type="term" value="F:phosphatidylinositol-4-phosphate phosphatase activity"/>
    <property type="evidence" value="ECO:0007669"/>
    <property type="project" value="TreeGrafter"/>
</dbReference>
<evidence type="ECO:0000259" key="7">
    <source>
        <dbReference type="PROSITE" id="PS50275"/>
    </source>
</evidence>
<evidence type="ECO:0000256" key="1">
    <source>
        <dbReference type="ARBA" id="ARBA00013038"/>
    </source>
</evidence>
<dbReference type="EMBL" id="FZQP02001026">
    <property type="protein sequence ID" value="VVC91345.1"/>
    <property type="molecule type" value="Genomic_DNA"/>
</dbReference>